<evidence type="ECO:0000256" key="1">
    <source>
        <dbReference type="PROSITE-ProRule" id="PRU00409"/>
    </source>
</evidence>
<sequence length="321" mass="36714">MIRNNSEGQPFEFFATHPRKYSLMLQVADHAEMEPIIPLKDYAQYCLNFCSKHKIDVFIPHYRMFEIAKHEHAFKQIGTKLLLSGNASLIQTVSDKGELFRTLSGVENVIVPDHYIVNNAEEFVYAYQSLKAKGHRVCFKPVRGEGGSGFRIIQEQQASLESLYNPVSAAVNLQEVTKLLSSVQNFEPLMVMEYMNGYEYSIDCLADHNYLYAAIPRKKVEGRIRALENNQDLIQLAHSIHKILPLRYNFNIQVIYQDSVPKLLEINPRTSGGLYTSCLSGINFPYLSVKLLQGQVIQIPEPSFDIFATHIEQEVLMTRFC</sequence>
<keyword evidence="1" id="KW-0547">Nucleotide-binding</keyword>
<dbReference type="PROSITE" id="PS00867">
    <property type="entry name" value="CPSASE_2"/>
    <property type="match status" value="1"/>
</dbReference>
<dbReference type="InterPro" id="IPR011761">
    <property type="entry name" value="ATP-grasp"/>
</dbReference>
<evidence type="ECO:0000313" key="3">
    <source>
        <dbReference type="EMBL" id="AKG37533.1"/>
    </source>
</evidence>
<dbReference type="Pfam" id="PF15632">
    <property type="entry name" value="ATPgrasp_Ter"/>
    <property type="match status" value="1"/>
</dbReference>
<dbReference type="PIRSF" id="PIRSF029120">
    <property type="entry name" value="UCP029120"/>
    <property type="match status" value="1"/>
</dbReference>
<dbReference type="Gene3D" id="3.30.470.20">
    <property type="entry name" value="ATP-grasp fold, B domain"/>
    <property type="match status" value="1"/>
</dbReference>
<dbReference type="HOGENOM" id="CLU_052967_3_0_9"/>
<reference evidence="3 4" key="1">
    <citation type="submission" date="2015-03" db="EMBL/GenBank/DDBJ databases">
        <authorList>
            <person name="Abdul Halim M."/>
        </authorList>
    </citation>
    <scope>NUCLEOTIDE SEQUENCE [LARGE SCALE GENOMIC DNA]</scope>
    <source>
        <strain evidence="3 4">ATCC 35681</strain>
    </source>
</reference>
<accession>A0A0F7FEX2</accession>
<dbReference type="PATRIC" id="fig|1333534.5.peg.220"/>
<protein>
    <submittedName>
        <fullName evidence="3">Carbamoyl-phosphate synthase large subunit</fullName>
    </submittedName>
</protein>
<dbReference type="Proteomes" id="UP000034189">
    <property type="component" value="Chromosome"/>
</dbReference>
<evidence type="ECO:0000313" key="4">
    <source>
        <dbReference type="Proteomes" id="UP000034189"/>
    </source>
</evidence>
<keyword evidence="1" id="KW-0067">ATP-binding</keyword>
<dbReference type="GO" id="GO:0046872">
    <property type="term" value="F:metal ion binding"/>
    <property type="evidence" value="ECO:0007669"/>
    <property type="project" value="InterPro"/>
</dbReference>
<evidence type="ECO:0000259" key="2">
    <source>
        <dbReference type="PROSITE" id="PS50975"/>
    </source>
</evidence>
<feature type="domain" description="ATP-grasp" evidence="2">
    <location>
        <begin position="101"/>
        <end position="293"/>
    </location>
</feature>
<reference evidence="3 4" key="2">
    <citation type="journal article" date="2016" name="Genome Announc.">
        <title>Genome Sequence of a Gram-Positive Diazotroph, Paenibacillus durus Type Strain ATCC 35681.</title>
        <authorList>
            <person name="Halim M.A."/>
            <person name="Rahman A.Y."/>
            <person name="Sim K.S."/>
            <person name="Yam H.C."/>
            <person name="Rahim A.A."/>
            <person name="Ghazali A.H."/>
            <person name="Najimudin N."/>
        </authorList>
    </citation>
    <scope>NUCLEOTIDE SEQUENCE [LARGE SCALE GENOMIC DNA]</scope>
    <source>
        <strain evidence="3 4">ATCC 35681</strain>
    </source>
</reference>
<name>A0A0F7FEX2_PAEDU</name>
<organism evidence="3 4">
    <name type="scientific">Paenibacillus durus ATCC 35681</name>
    <dbReference type="NCBI Taxonomy" id="1333534"/>
    <lineage>
        <taxon>Bacteria</taxon>
        <taxon>Bacillati</taxon>
        <taxon>Bacillota</taxon>
        <taxon>Bacilli</taxon>
        <taxon>Bacillales</taxon>
        <taxon>Paenibacillaceae</taxon>
        <taxon>Paenibacillus</taxon>
    </lineage>
</organism>
<proteinExistence type="predicted"/>
<dbReference type="Gene3D" id="3.40.50.20">
    <property type="match status" value="1"/>
</dbReference>
<dbReference type="InterPro" id="IPR011226">
    <property type="entry name" value="ATP-grasp_fam"/>
</dbReference>
<dbReference type="GO" id="GO:0005524">
    <property type="term" value="F:ATP binding"/>
    <property type="evidence" value="ECO:0007669"/>
    <property type="project" value="UniProtKB-UniRule"/>
</dbReference>
<dbReference type="SUPFAM" id="SSF56059">
    <property type="entry name" value="Glutathione synthetase ATP-binding domain-like"/>
    <property type="match status" value="1"/>
</dbReference>
<dbReference type="AlphaFoldDB" id="A0A0F7FEX2"/>
<dbReference type="PROSITE" id="PS50975">
    <property type="entry name" value="ATP_GRASP"/>
    <property type="match status" value="1"/>
</dbReference>
<gene>
    <name evidence="3" type="ORF">VK70_01000</name>
</gene>
<dbReference type="InterPro" id="IPR005479">
    <property type="entry name" value="CPAse_ATP-bd"/>
</dbReference>
<dbReference type="EMBL" id="CP011114">
    <property type="protein sequence ID" value="AKG37533.1"/>
    <property type="molecule type" value="Genomic_DNA"/>
</dbReference>